<organism evidence="1 2">
    <name type="scientific">Colletotrichum scovillei</name>
    <dbReference type="NCBI Taxonomy" id="1209932"/>
    <lineage>
        <taxon>Eukaryota</taxon>
        <taxon>Fungi</taxon>
        <taxon>Dikarya</taxon>
        <taxon>Ascomycota</taxon>
        <taxon>Pezizomycotina</taxon>
        <taxon>Sordariomycetes</taxon>
        <taxon>Hypocreomycetidae</taxon>
        <taxon>Glomerellales</taxon>
        <taxon>Glomerellaceae</taxon>
        <taxon>Colletotrichum</taxon>
        <taxon>Colletotrichum acutatum species complex</taxon>
    </lineage>
</organism>
<dbReference type="AlphaFoldDB" id="A0A9P7UCM1"/>
<name>A0A9P7UCM1_9PEZI</name>
<comment type="caution">
    <text evidence="1">The sequence shown here is derived from an EMBL/GenBank/DDBJ whole genome shotgun (WGS) entry which is preliminary data.</text>
</comment>
<evidence type="ECO:0000313" key="2">
    <source>
        <dbReference type="Proteomes" id="UP000699042"/>
    </source>
</evidence>
<dbReference type="Proteomes" id="UP000699042">
    <property type="component" value="Unassembled WGS sequence"/>
</dbReference>
<sequence length="160" mass="17881">VHSTLALGWTLNGCWLPRRYLEGGTTANELFGTRRPPEFLVFDCDAVPQPEPMWQASIFRHDSSFESGRSLDNQRVMGLEKSKCSTDELRAATNMFPVTWIEWIRVVKKNTKAPGCGRAHSRLLPLCLRIAKQRTIETLQTLQGAEPRGGCSLPAESAIP</sequence>
<gene>
    <name evidence="1" type="ORF">JMJ77_001751</name>
</gene>
<reference evidence="1" key="1">
    <citation type="submission" date="2021-05" db="EMBL/GenBank/DDBJ databases">
        <title>Comparative genomics of three Colletotrichum scovillei strains and genetic complementation revealed genes involved fungal growth and virulence on chili pepper.</title>
        <authorList>
            <person name="Hsieh D.-K."/>
            <person name="Chuang S.-C."/>
            <person name="Chen C.-Y."/>
            <person name="Chao Y.-T."/>
            <person name="Lu M.-Y.J."/>
            <person name="Lee M.-H."/>
            <person name="Shih M.-C."/>
        </authorList>
    </citation>
    <scope>NUCLEOTIDE SEQUENCE</scope>
    <source>
        <strain evidence="1">Coll-153</strain>
    </source>
</reference>
<protein>
    <submittedName>
        <fullName evidence="1">Uncharacterized protein</fullName>
    </submittedName>
</protein>
<dbReference type="EMBL" id="JAESDN010000004">
    <property type="protein sequence ID" value="KAG7051124.1"/>
    <property type="molecule type" value="Genomic_DNA"/>
</dbReference>
<proteinExistence type="predicted"/>
<accession>A0A9P7UCM1</accession>
<evidence type="ECO:0000313" key="1">
    <source>
        <dbReference type="EMBL" id="KAG7051124.1"/>
    </source>
</evidence>
<feature type="non-terminal residue" evidence="1">
    <location>
        <position position="1"/>
    </location>
</feature>
<keyword evidence="2" id="KW-1185">Reference proteome</keyword>